<sequence length="1111" mass="120910">MRKNATPRRNESPLRTFDSIENNLQRERRVFSIVVALLALVTLACAVVAITVRLNASLRAQEQLARLYEQSVVDAVLERRSALTASNLILSLRVNDPFHPDYGERASGVCVRVSPSPHKDAVLEQSCNEAVRILLAAGQMPTIEMISVADGAAYRYVTPYSAHSREFGKRLPMRPSMIVDAVLNQYRAAKLEPLEAAREKRVVWLTIPSAQTSNGPEMIGASLIAKGNQIYAVALTRIALNDLLQPAREGLTLPDAIFFDSFDVPLANSGDAVNAEMLDHKLQGRQDGVFHWIGGYGWALRLAPLTADFGRLIFVLPPGQQVQKMAGELLLVGAVTLVVLVLLFAMYRYWNYRFLAVTYKEASRALESEMLNHLLVHANPVGLCIVRRETLEIMVSNQIACEVLGISPGEMRLPHGLRAVFDSHLDAQEASASESGIFQIPFTLNRTASGPVHLEITYASAEVRHEAVLFCAIVDMTEHHHSKQLLRQAKLASDAAAKAKLAFFASMSHEIRTPLSSLVGNIELVALGRLDAEQRERVRAMQVSADGLLQVVNDVLDFSKIDVGSLALEEAPGSLVDLLHGIAAAHAREASKRGLTLHAILDRRIPAEVQFDPVRLSQIVNNLLNNALKFTHSGKIVLRAHWANEGFVIEISDTGVGIPEDQRDRLFQPFSQAASHRLGNARGAGLGLSICAKLCELMGGRIRFDSIAGMGTRVTVNLPLRVCGPGKAPAPFASAPTNRAAALFRAPEHYEALLNHLDWSDSPPVVIPDMGEAVDLDGFDCLFVTEEFAAEEVARWWPAPASIIWVKQQGPLVASTRADGGQDVSIYSRAGIHAALLAAIPGGPLPGQTTGRHNGRTPEKPLRGLRILIAEDNRLNRSLLRDQLSVLGAGVLQAGNGYEALATLSTTRVDAVLTDIDMPDMNGFELLREIGALALDIPVYAVSASTRHEDVADARAMGFADYFTKPVSLALLATVRSGVASDESACLDDAPPRAAHAWPEDDLPEIPRVPAAYVSAFLEQAAIDREELESVIAERSIAQFERALHRIGGSLAVLERSGLLALCEDLHHYLTEAGSWNAEIEDQAQFVLQAFARMCESVKQNDMQAKAAEAL</sequence>
<protein>
    <submittedName>
        <fullName evidence="1">ATP-binding protein</fullName>
    </submittedName>
</protein>
<keyword evidence="2" id="KW-1185">Reference proteome</keyword>
<keyword evidence="1" id="KW-0067">ATP-binding</keyword>
<dbReference type="Proteomes" id="UP001392318">
    <property type="component" value="Unassembled WGS sequence"/>
</dbReference>
<comment type="caution">
    <text evidence="1">The sequence shown here is derived from an EMBL/GenBank/DDBJ whole genome shotgun (WGS) entry which is preliminary data.</text>
</comment>
<evidence type="ECO:0000313" key="2">
    <source>
        <dbReference type="Proteomes" id="UP001392318"/>
    </source>
</evidence>
<proteinExistence type="predicted"/>
<gene>
    <name evidence="1" type="ORF">VSR83_31050</name>
</gene>
<dbReference type="EMBL" id="JAYMRU010000029">
    <property type="protein sequence ID" value="MEM5404415.1"/>
    <property type="molecule type" value="Genomic_DNA"/>
</dbReference>
<reference evidence="1" key="1">
    <citation type="submission" date="2024-01" db="EMBL/GenBank/DDBJ databases">
        <title>The diversity of rhizobia nodulating Mimosa spp. in eleven states of Brazil covering several biomes is determined by host plant, location, and edaphic factors.</title>
        <authorList>
            <person name="Rouws L."/>
            <person name="Barauna A."/>
            <person name="Beukes C."/>
            <person name="De Faria S.M."/>
            <person name="Gross E."/>
            <person name="Dos Reis Junior F.B."/>
            <person name="Simon M."/>
            <person name="Maluk M."/>
            <person name="Odee D.W."/>
            <person name="Kenicer G."/>
            <person name="Young J.P.W."/>
            <person name="Reis V.M."/>
            <person name="Zilli J."/>
            <person name="James E.K."/>
        </authorList>
    </citation>
    <scope>NUCLEOTIDE SEQUENCE</scope>
    <source>
        <strain evidence="1">JPY452</strain>
    </source>
</reference>
<keyword evidence="1" id="KW-0547">Nucleotide-binding</keyword>
<organism evidence="1 2">
    <name type="scientific">Paraburkholderia unamae</name>
    <dbReference type="NCBI Taxonomy" id="219649"/>
    <lineage>
        <taxon>Bacteria</taxon>
        <taxon>Pseudomonadati</taxon>
        <taxon>Pseudomonadota</taxon>
        <taxon>Betaproteobacteria</taxon>
        <taxon>Burkholderiales</taxon>
        <taxon>Burkholderiaceae</taxon>
        <taxon>Paraburkholderia</taxon>
    </lineage>
</organism>
<name>A0ACC6RUD1_9BURK</name>
<evidence type="ECO:0000313" key="1">
    <source>
        <dbReference type="EMBL" id="MEM5404415.1"/>
    </source>
</evidence>
<accession>A0ACC6RUD1</accession>